<dbReference type="PANTHER" id="PTHR38826">
    <property type="entry name" value="RIBONUCLEASE VAPC13"/>
    <property type="match status" value="1"/>
</dbReference>
<feature type="domain" description="PIN" evidence="1">
    <location>
        <begin position="7"/>
        <end position="133"/>
    </location>
</feature>
<dbReference type="SUPFAM" id="SSF88723">
    <property type="entry name" value="PIN domain-like"/>
    <property type="match status" value="1"/>
</dbReference>
<accession>A0A1F7RV49</accession>
<proteinExistence type="predicted"/>
<organism evidence="2 3">
    <name type="scientific">Candidatus Schekmanbacteria bacterium RBG_16_38_10</name>
    <dbReference type="NCBI Taxonomy" id="1817879"/>
    <lineage>
        <taxon>Bacteria</taxon>
        <taxon>Candidatus Schekmaniibacteriota</taxon>
    </lineage>
</organism>
<protein>
    <recommendedName>
        <fullName evidence="1">PIN domain-containing protein</fullName>
    </recommendedName>
</protein>
<gene>
    <name evidence="2" type="ORF">A2W05_08645</name>
</gene>
<dbReference type="InterPro" id="IPR052106">
    <property type="entry name" value="PINc/VapC_TA"/>
</dbReference>
<dbReference type="InterPro" id="IPR002716">
    <property type="entry name" value="PIN_dom"/>
</dbReference>
<reference evidence="2 3" key="1">
    <citation type="journal article" date="2016" name="Nat. Commun.">
        <title>Thousands of microbial genomes shed light on interconnected biogeochemical processes in an aquifer system.</title>
        <authorList>
            <person name="Anantharaman K."/>
            <person name="Brown C.T."/>
            <person name="Hug L.A."/>
            <person name="Sharon I."/>
            <person name="Castelle C.J."/>
            <person name="Probst A.J."/>
            <person name="Thomas B.C."/>
            <person name="Singh A."/>
            <person name="Wilkins M.J."/>
            <person name="Karaoz U."/>
            <person name="Brodie E.L."/>
            <person name="Williams K.H."/>
            <person name="Hubbard S.S."/>
            <person name="Banfield J.F."/>
        </authorList>
    </citation>
    <scope>NUCLEOTIDE SEQUENCE [LARGE SCALE GENOMIC DNA]</scope>
</reference>
<dbReference type="Gene3D" id="3.40.50.1010">
    <property type="entry name" value="5'-nuclease"/>
    <property type="match status" value="1"/>
</dbReference>
<sequence>MEVAGKLIDTNILVYAYDLSEKEKHEVCKSIVKEIWLNGSGIVTLQNLMEFFVVITTKVERPIPIDVAKTIVEDILSSQKWIVIDRDVDTFINAIEIVSKYEVPFWDAVIAACMLENNINEILTENITDFEKIQEINAINPLP</sequence>
<evidence type="ECO:0000259" key="1">
    <source>
        <dbReference type="Pfam" id="PF01850"/>
    </source>
</evidence>
<dbReference type="PANTHER" id="PTHR38826:SF5">
    <property type="entry name" value="RIBONUCLEASE VAPC13"/>
    <property type="match status" value="1"/>
</dbReference>
<dbReference type="InterPro" id="IPR029060">
    <property type="entry name" value="PIN-like_dom_sf"/>
</dbReference>
<evidence type="ECO:0000313" key="2">
    <source>
        <dbReference type="EMBL" id="OGL45301.1"/>
    </source>
</evidence>
<evidence type="ECO:0000313" key="3">
    <source>
        <dbReference type="Proteomes" id="UP000178797"/>
    </source>
</evidence>
<dbReference type="EMBL" id="MGDE01000143">
    <property type="protein sequence ID" value="OGL45301.1"/>
    <property type="molecule type" value="Genomic_DNA"/>
</dbReference>
<comment type="caution">
    <text evidence="2">The sequence shown here is derived from an EMBL/GenBank/DDBJ whole genome shotgun (WGS) entry which is preliminary data.</text>
</comment>
<dbReference type="Pfam" id="PF01850">
    <property type="entry name" value="PIN"/>
    <property type="match status" value="1"/>
</dbReference>
<dbReference type="Proteomes" id="UP000178797">
    <property type="component" value="Unassembled WGS sequence"/>
</dbReference>
<dbReference type="AlphaFoldDB" id="A0A1F7RV49"/>
<name>A0A1F7RV49_9BACT</name>